<organism evidence="3 4">
    <name type="scientific">Vagococcus silagei</name>
    <dbReference type="NCBI Taxonomy" id="2508885"/>
    <lineage>
        <taxon>Bacteria</taxon>
        <taxon>Bacillati</taxon>
        <taxon>Bacillota</taxon>
        <taxon>Bacilli</taxon>
        <taxon>Lactobacillales</taxon>
        <taxon>Enterococcaceae</taxon>
        <taxon>Vagococcus</taxon>
    </lineage>
</organism>
<feature type="domain" description="WxL" evidence="2">
    <location>
        <begin position="59"/>
        <end position="221"/>
    </location>
</feature>
<sequence length="223" mass="24346">MDQNELERGGSAMRKKCLLSAVVALSATFLLFPKMLYAADPTSLTNFELTGDSGEGSIEFSASDIMFSPKQMEKQGTSTTLQNNVLKITVDNYSGYAKDWKIKASLSEFIGVKTKRKLMGAKLTFDSTDISPISEFEPAVIDSIRPSSKSAVLTPSPKENPSQELLIHSPQNKGYGKWQATYGTKENSKIPTTTPIKLSYYSGNTADKYVATLTYSLEVGPVV</sequence>
<gene>
    <name evidence="3" type="ORF">ESZ54_09295</name>
</gene>
<accession>A0A4S3B0W0</accession>
<comment type="caution">
    <text evidence="3">The sequence shown here is derived from an EMBL/GenBank/DDBJ whole genome shotgun (WGS) entry which is preliminary data.</text>
</comment>
<dbReference type="Proteomes" id="UP000310506">
    <property type="component" value="Unassembled WGS sequence"/>
</dbReference>
<reference evidence="3 4" key="1">
    <citation type="submission" date="2019-01" db="EMBL/GenBank/DDBJ databases">
        <title>Vagococcus silagei sp. nov. isolated from brewer's grain.</title>
        <authorList>
            <person name="Guu J.-R."/>
        </authorList>
    </citation>
    <scope>NUCLEOTIDE SEQUENCE [LARGE SCALE GENOMIC DNA]</scope>
    <source>
        <strain evidence="3 4">2B-2</strain>
    </source>
</reference>
<feature type="region of interest" description="Disordered" evidence="1">
    <location>
        <begin position="147"/>
        <end position="169"/>
    </location>
</feature>
<dbReference type="Pfam" id="PF13731">
    <property type="entry name" value="WxL"/>
    <property type="match status" value="1"/>
</dbReference>
<evidence type="ECO:0000256" key="1">
    <source>
        <dbReference type="SAM" id="MobiDB-lite"/>
    </source>
</evidence>
<keyword evidence="4" id="KW-1185">Reference proteome</keyword>
<proteinExistence type="predicted"/>
<dbReference type="AlphaFoldDB" id="A0A4S3B0W0"/>
<evidence type="ECO:0000313" key="4">
    <source>
        <dbReference type="Proteomes" id="UP000310506"/>
    </source>
</evidence>
<name>A0A4S3B0W0_9ENTE</name>
<feature type="compositionally biased region" description="Polar residues" evidence="1">
    <location>
        <begin position="147"/>
        <end position="163"/>
    </location>
</feature>
<protein>
    <recommendedName>
        <fullName evidence="2">WxL domain-containing protein</fullName>
    </recommendedName>
</protein>
<dbReference type="InterPro" id="IPR027994">
    <property type="entry name" value="WxL_dom"/>
</dbReference>
<dbReference type="EMBL" id="SDGV01000019">
    <property type="protein sequence ID" value="THB60651.1"/>
    <property type="molecule type" value="Genomic_DNA"/>
</dbReference>
<evidence type="ECO:0000259" key="2">
    <source>
        <dbReference type="Pfam" id="PF13731"/>
    </source>
</evidence>
<evidence type="ECO:0000313" key="3">
    <source>
        <dbReference type="EMBL" id="THB60651.1"/>
    </source>
</evidence>